<sequence length="280" mass="30835">MKLRFLGTGDARQVPVWGCHCPACERALLLSTYQRTGSCVVLTLAGRNFLIDAGNTQLAARFAPNELAGIFLSHFHADHLLGLFHLRWGQGEAIPVHCPRDRVGCADLYKNNGLLDFRPIKKAFQAQSFALSLDAVTQPQTVLQVTAIPLNHSKATLGYCFEAEGQKFAYLCDTKGLPAASEEFLLAWQPDLLIIDCTFPPGLADAHAANHNDLTDVLDLSARFASAGQRPSICLTHLSHQMDSYLMAQQDCLPENVWVAYDNQEIALEQGNTHQPRPLN</sequence>
<dbReference type="Gene3D" id="3.60.15.10">
    <property type="entry name" value="Ribonuclease Z/Hydroxyacylglutathione hydrolase-like"/>
    <property type="match status" value="1"/>
</dbReference>
<gene>
    <name evidence="2" type="ORF">REIFOR_00569</name>
</gene>
<feature type="domain" description="Metallo-beta-lactamase" evidence="1">
    <location>
        <begin position="36"/>
        <end position="237"/>
    </location>
</feature>
<dbReference type="PANTHER" id="PTHR42663:SF6">
    <property type="entry name" value="HYDROLASE C777.06C-RELATED"/>
    <property type="match status" value="1"/>
</dbReference>
<dbReference type="InterPro" id="IPR035682">
    <property type="entry name" value="PhnP_MBL"/>
</dbReference>
<keyword evidence="3" id="KW-1185">Reference proteome</keyword>
<dbReference type="EMBL" id="CP011797">
    <property type="protein sequence ID" value="ATX75738.1"/>
    <property type="molecule type" value="Genomic_DNA"/>
</dbReference>
<evidence type="ECO:0000313" key="3">
    <source>
        <dbReference type="Proteomes" id="UP000229757"/>
    </source>
</evidence>
<dbReference type="NCBIfam" id="TIGR03307">
    <property type="entry name" value="PhnP"/>
    <property type="match status" value="1"/>
</dbReference>
<dbReference type="CDD" id="cd07736">
    <property type="entry name" value="PhnP-like_MBL-fold"/>
    <property type="match status" value="1"/>
</dbReference>
<dbReference type="AlphaFoldDB" id="A0A2K8KLE4"/>
<accession>A0A2K8KLE4</accession>
<dbReference type="OrthoDB" id="9803916at2"/>
<dbReference type="InterPro" id="IPR036866">
    <property type="entry name" value="RibonucZ/Hydroxyglut_hydro"/>
</dbReference>
<proteinExistence type="predicted"/>
<dbReference type="InterPro" id="IPR017693">
    <property type="entry name" value="Phosphonate_metab_PhnP"/>
</dbReference>
<dbReference type="PANTHER" id="PTHR42663">
    <property type="entry name" value="HYDROLASE C777.06C-RELATED-RELATED"/>
    <property type="match status" value="1"/>
</dbReference>
<keyword evidence="2" id="KW-0456">Lyase</keyword>
<reference evidence="2 3" key="1">
    <citation type="journal article" date="2017" name="Environ. Microbiol.">
        <title>Genomic and physiological analyses of 'Reinekea forsetii' reveal a versatile opportunistic lifestyle during spring algae blooms.</title>
        <authorList>
            <person name="Avci B."/>
            <person name="Hahnke R.L."/>
            <person name="Chafee M."/>
            <person name="Fischer T."/>
            <person name="Gruber-Vodicka H."/>
            <person name="Tegetmeyer H.E."/>
            <person name="Harder J."/>
            <person name="Fuchs B.M."/>
            <person name="Amann R.I."/>
            <person name="Teeling H."/>
        </authorList>
    </citation>
    <scope>NUCLEOTIDE SEQUENCE [LARGE SCALE GENOMIC DNA]</scope>
    <source>
        <strain evidence="2 3">Hel1_31_D35</strain>
    </source>
</reference>
<dbReference type="GO" id="GO:0008081">
    <property type="term" value="F:phosphoric diester hydrolase activity"/>
    <property type="evidence" value="ECO:0007669"/>
    <property type="project" value="InterPro"/>
</dbReference>
<dbReference type="InterPro" id="IPR001279">
    <property type="entry name" value="Metallo-B-lactamas"/>
</dbReference>
<dbReference type="SMART" id="SM00849">
    <property type="entry name" value="Lactamase_B"/>
    <property type="match status" value="1"/>
</dbReference>
<evidence type="ECO:0000313" key="2">
    <source>
        <dbReference type="EMBL" id="ATX75738.1"/>
    </source>
</evidence>
<dbReference type="Pfam" id="PF12706">
    <property type="entry name" value="Lactamase_B_2"/>
    <property type="match status" value="1"/>
</dbReference>
<dbReference type="SUPFAM" id="SSF56281">
    <property type="entry name" value="Metallo-hydrolase/oxidoreductase"/>
    <property type="match status" value="1"/>
</dbReference>
<organism evidence="2 3">
    <name type="scientific">Reinekea forsetii</name>
    <dbReference type="NCBI Taxonomy" id="1336806"/>
    <lineage>
        <taxon>Bacteria</taxon>
        <taxon>Pseudomonadati</taxon>
        <taxon>Pseudomonadota</taxon>
        <taxon>Gammaproteobacteria</taxon>
        <taxon>Oceanospirillales</taxon>
        <taxon>Saccharospirillaceae</taxon>
        <taxon>Reinekea</taxon>
    </lineage>
</organism>
<dbReference type="Proteomes" id="UP000229757">
    <property type="component" value="Chromosome"/>
</dbReference>
<dbReference type="KEGG" id="rfo:REIFOR_00569"/>
<protein>
    <submittedName>
        <fullName evidence="2">Carbon-phosphorus lyase complex accessory protein</fullName>
    </submittedName>
</protein>
<evidence type="ECO:0000259" key="1">
    <source>
        <dbReference type="SMART" id="SM00849"/>
    </source>
</evidence>
<name>A0A2K8KLE4_9GAMM</name>
<dbReference type="GO" id="GO:0019700">
    <property type="term" value="P:organic phosphonate catabolic process"/>
    <property type="evidence" value="ECO:0007669"/>
    <property type="project" value="InterPro"/>
</dbReference>
<dbReference type="RefSeq" id="WP_100256123.1">
    <property type="nucleotide sequence ID" value="NZ_CP011797.1"/>
</dbReference>
<dbReference type="GO" id="GO:0016829">
    <property type="term" value="F:lyase activity"/>
    <property type="evidence" value="ECO:0007669"/>
    <property type="project" value="UniProtKB-KW"/>
</dbReference>